<gene>
    <name evidence="2" type="primary">pgbA</name>
    <name evidence="2" type="ORF">NCTC12410_01861</name>
</gene>
<dbReference type="InterPro" id="IPR029276">
    <property type="entry name" value="PgbA_N"/>
</dbReference>
<evidence type="ECO:0000259" key="1">
    <source>
        <dbReference type="Pfam" id="PF15436"/>
    </source>
</evidence>
<dbReference type="EMBL" id="UGHV01000001">
    <property type="protein sequence ID" value="STO98012.1"/>
    <property type="molecule type" value="Genomic_DNA"/>
</dbReference>
<proteinExistence type="predicted"/>
<evidence type="ECO:0000313" key="3">
    <source>
        <dbReference type="Proteomes" id="UP000254841"/>
    </source>
</evidence>
<reference evidence="2 3" key="1">
    <citation type="submission" date="2018-06" db="EMBL/GenBank/DDBJ databases">
        <authorList>
            <consortium name="Pathogen Informatics"/>
            <person name="Doyle S."/>
        </authorList>
    </citation>
    <scope>NUCLEOTIDE SEQUENCE [LARGE SCALE GENOMIC DNA]</scope>
    <source>
        <strain evidence="2 3">NCTC12410</strain>
    </source>
</reference>
<sequence length="253" mass="28398">MRYVFCVMIMGCLWAYGHSLQNPLKLSIQAVDEKAQIIEIPAMDLQVGESGLVWHRFDSNYASVIAEVAVIKVDSGVAYGKIQADSVLKQKYLPSPTNAPTKGDEVYFRTLNNRAFIIAPTLESYEQVRSAYPAIEFLNSDLMIGYLFDMGGFDPKPAFLNKVCRIYNAGLLFVIATESLNILDCQSLVVLEKREFSTSELENASTIAPFFSRVQYASSGSLDTALFKKYSKQYFRYYDALIAQGKDFKASKE</sequence>
<dbReference type="RefSeq" id="WP_115012193.1">
    <property type="nucleotide sequence ID" value="NZ_UGHV01000001.1"/>
</dbReference>
<dbReference type="Proteomes" id="UP000254841">
    <property type="component" value="Unassembled WGS sequence"/>
</dbReference>
<dbReference type="OrthoDB" id="5372482at2"/>
<protein>
    <submittedName>
        <fullName evidence="2">Plasminogen binding protein</fullName>
    </submittedName>
</protein>
<feature type="domain" description="Plasminogen-binding protein PgbA N-terminal" evidence="1">
    <location>
        <begin position="24"/>
        <end position="242"/>
    </location>
</feature>
<accession>A0A377J694</accession>
<name>A0A377J694_9HELI</name>
<dbReference type="Pfam" id="PF15436">
    <property type="entry name" value="PGBA_N"/>
    <property type="match status" value="1"/>
</dbReference>
<dbReference type="AlphaFoldDB" id="A0A377J694"/>
<organism evidence="2 3">
    <name type="scientific">Helicobacter canis</name>
    <dbReference type="NCBI Taxonomy" id="29419"/>
    <lineage>
        <taxon>Bacteria</taxon>
        <taxon>Pseudomonadati</taxon>
        <taxon>Campylobacterota</taxon>
        <taxon>Epsilonproteobacteria</taxon>
        <taxon>Campylobacterales</taxon>
        <taxon>Helicobacteraceae</taxon>
        <taxon>Helicobacter</taxon>
    </lineage>
</organism>
<evidence type="ECO:0000313" key="2">
    <source>
        <dbReference type="EMBL" id="STO98012.1"/>
    </source>
</evidence>